<accession>A0AC61U2N1</accession>
<sequence length="86" mass="9766">MDEHFELEYPPGEEPIERGNRGLDIATLTPEEFDIFMSGFQSGRASGWDDGYAACEERQATNHRYALEVMRRSGRLDLSPDEILGD</sequence>
<reference evidence="1" key="1">
    <citation type="submission" date="2021-11" db="EMBL/GenBank/DDBJ databases">
        <title>Study of the species diversity of bacterial strains isolated from a unique natural object - Shulgan-Tash cave (Bashkiria).</title>
        <authorList>
            <person name="Sazanova A.L."/>
            <person name="Chirak E.R."/>
            <person name="Safronova V.I."/>
        </authorList>
    </citation>
    <scope>NUCLEOTIDE SEQUENCE</scope>
    <source>
        <strain evidence="1">P1</strain>
    </source>
</reference>
<gene>
    <name evidence="1" type="ORF">LP422_17555</name>
</gene>
<evidence type="ECO:0000313" key="2">
    <source>
        <dbReference type="Proteomes" id="UP001059663"/>
    </source>
</evidence>
<dbReference type="Proteomes" id="UP001059663">
    <property type="component" value="Chromosome"/>
</dbReference>
<protein>
    <submittedName>
        <fullName evidence="1">Uncharacterized protein</fullName>
    </submittedName>
</protein>
<organism evidence="1 2">
    <name type="scientific">Janibacter limosus</name>
    <dbReference type="NCBI Taxonomy" id="53458"/>
    <lineage>
        <taxon>Bacteria</taxon>
        <taxon>Bacillati</taxon>
        <taxon>Actinomycetota</taxon>
        <taxon>Actinomycetes</taxon>
        <taxon>Micrococcales</taxon>
        <taxon>Intrasporangiaceae</taxon>
        <taxon>Janibacter</taxon>
    </lineage>
</organism>
<evidence type="ECO:0000313" key="1">
    <source>
        <dbReference type="EMBL" id="UUZ44274.1"/>
    </source>
</evidence>
<proteinExistence type="predicted"/>
<name>A0AC61U2N1_9MICO</name>
<dbReference type="EMBL" id="CP087977">
    <property type="protein sequence ID" value="UUZ44274.1"/>
    <property type="molecule type" value="Genomic_DNA"/>
</dbReference>